<dbReference type="PANTHER" id="PTHR42928">
    <property type="entry name" value="TRICARBOXYLATE-BINDING PROTEIN"/>
    <property type="match status" value="1"/>
</dbReference>
<comment type="caution">
    <text evidence="3">The sequence shown here is derived from an EMBL/GenBank/DDBJ whole genome shotgun (WGS) entry which is preliminary data.</text>
</comment>
<accession>A0A9X9X445</accession>
<gene>
    <name evidence="3" type="ORF">GXW76_23585</name>
</gene>
<proteinExistence type="inferred from homology"/>
<comment type="similarity">
    <text evidence="1">Belongs to the UPF0065 (bug) family.</text>
</comment>
<dbReference type="Gene3D" id="3.40.190.10">
    <property type="entry name" value="Periplasmic binding protein-like II"/>
    <property type="match status" value="1"/>
</dbReference>
<reference evidence="3" key="2">
    <citation type="journal article" date="2021" name="Syst. Appl. Microbiol.">
        <title>Roseomonas hellenica sp. nov., isolated from roots of wild-growing Alkanna tinctoria.</title>
        <authorList>
            <person name="Rat A."/>
            <person name="Naranjo H.D."/>
            <person name="Lebbe L."/>
            <person name="Cnockaert M."/>
            <person name="Krigas N."/>
            <person name="Grigoriadou K."/>
            <person name="Maloupa E."/>
            <person name="Willems A."/>
        </authorList>
    </citation>
    <scope>NUCLEOTIDE SEQUENCE</scope>
    <source>
        <strain evidence="3">LMG 31231</strain>
    </source>
</reference>
<dbReference type="AlphaFoldDB" id="A0A9X9X445"/>
<reference evidence="3" key="1">
    <citation type="submission" date="2020-01" db="EMBL/GenBank/DDBJ databases">
        <authorList>
            <person name="Rat A."/>
        </authorList>
    </citation>
    <scope>NUCLEOTIDE SEQUENCE</scope>
    <source>
        <strain evidence="3">LMG 31231</strain>
    </source>
</reference>
<dbReference type="InterPro" id="IPR006311">
    <property type="entry name" value="TAT_signal"/>
</dbReference>
<sequence length="330" mass="34789">MSIRNRTTSRRRFASGVLALPAATLLPFRAQAEEPAWPSRPLRLVVPWPPGGPVDVYSRAIGQALGEVLGQPVVLDNRSGAGGLIGTEHVARSAADGYTLLGTNTTAFIGNVVASPEVVRFNARNGFTPIGIFQEGSSVIAAHRSLGARDFPTFIEALRKSPDPVPYASSGPGSTPNLAARHIGRHFGVQVMEVPYRGGAQRLTSVITGETSFALFDVSVIRQYVEDGTLVPVVAAGPSRTTVWPDLPSFADVGLGDTDFGDWHGLFAPAATPAPVVARLRQALQEAMRDPGFVQVVRNGGGRAVFDTGASAAARIAQGFTAFEALLRQA</sequence>
<organism evidence="3 4">
    <name type="scientific">Neoroseomonas soli</name>
    <dbReference type="NCBI Taxonomy" id="1081025"/>
    <lineage>
        <taxon>Bacteria</taxon>
        <taxon>Pseudomonadati</taxon>
        <taxon>Pseudomonadota</taxon>
        <taxon>Alphaproteobacteria</taxon>
        <taxon>Acetobacterales</taxon>
        <taxon>Acetobacteraceae</taxon>
        <taxon>Neoroseomonas</taxon>
    </lineage>
</organism>
<protein>
    <submittedName>
        <fullName evidence="3">Tripartite tricarboxylate transporter substrate binding protein</fullName>
    </submittedName>
</protein>
<feature type="chain" id="PRO_5040738092" evidence="2">
    <location>
        <begin position="33"/>
        <end position="330"/>
    </location>
</feature>
<evidence type="ECO:0000256" key="1">
    <source>
        <dbReference type="ARBA" id="ARBA00006987"/>
    </source>
</evidence>
<dbReference type="InterPro" id="IPR005064">
    <property type="entry name" value="BUG"/>
</dbReference>
<dbReference type="Gene3D" id="3.40.190.150">
    <property type="entry name" value="Bordetella uptake gene, domain 1"/>
    <property type="match status" value="1"/>
</dbReference>
<dbReference type="Pfam" id="PF03401">
    <property type="entry name" value="TctC"/>
    <property type="match status" value="1"/>
</dbReference>
<evidence type="ECO:0000256" key="2">
    <source>
        <dbReference type="SAM" id="SignalP"/>
    </source>
</evidence>
<dbReference type="RefSeq" id="WP_211864599.1">
    <property type="nucleotide sequence ID" value="NZ_JAAEDM010000121.1"/>
</dbReference>
<dbReference type="CDD" id="cd07012">
    <property type="entry name" value="PBP2_Bug_TTT"/>
    <property type="match status" value="1"/>
</dbReference>
<dbReference type="Proteomes" id="UP001138751">
    <property type="component" value="Unassembled WGS sequence"/>
</dbReference>
<dbReference type="PROSITE" id="PS51318">
    <property type="entry name" value="TAT"/>
    <property type="match status" value="1"/>
</dbReference>
<feature type="signal peptide" evidence="2">
    <location>
        <begin position="1"/>
        <end position="32"/>
    </location>
</feature>
<dbReference type="InterPro" id="IPR042100">
    <property type="entry name" value="Bug_dom1"/>
</dbReference>
<keyword evidence="2" id="KW-0732">Signal</keyword>
<keyword evidence="4" id="KW-1185">Reference proteome</keyword>
<evidence type="ECO:0000313" key="3">
    <source>
        <dbReference type="EMBL" id="MBR0674174.1"/>
    </source>
</evidence>
<dbReference type="EMBL" id="JAAEDM010000121">
    <property type="protein sequence ID" value="MBR0674174.1"/>
    <property type="molecule type" value="Genomic_DNA"/>
</dbReference>
<dbReference type="PIRSF" id="PIRSF017082">
    <property type="entry name" value="YflP"/>
    <property type="match status" value="1"/>
</dbReference>
<evidence type="ECO:0000313" key="4">
    <source>
        <dbReference type="Proteomes" id="UP001138751"/>
    </source>
</evidence>
<name>A0A9X9X445_9PROT</name>
<dbReference type="PANTHER" id="PTHR42928:SF5">
    <property type="entry name" value="BLR1237 PROTEIN"/>
    <property type="match status" value="1"/>
</dbReference>